<dbReference type="Proteomes" id="UP000077248">
    <property type="component" value="Unassembled WGS sequence"/>
</dbReference>
<evidence type="ECO:0000313" key="3">
    <source>
        <dbReference type="Proteomes" id="UP000077248"/>
    </source>
</evidence>
<protein>
    <submittedName>
        <fullName evidence="2">Uncharacterized protein</fullName>
    </submittedName>
</protein>
<feature type="region of interest" description="Disordered" evidence="1">
    <location>
        <begin position="11"/>
        <end position="33"/>
    </location>
</feature>
<dbReference type="RefSeq" id="XP_018380487.1">
    <property type="nucleotide sequence ID" value="XM_018535139.1"/>
</dbReference>
<organism evidence="2 3">
    <name type="scientific">Alternaria alternata</name>
    <name type="common">Alternaria rot fungus</name>
    <name type="synonym">Torula alternata</name>
    <dbReference type="NCBI Taxonomy" id="5599"/>
    <lineage>
        <taxon>Eukaryota</taxon>
        <taxon>Fungi</taxon>
        <taxon>Dikarya</taxon>
        <taxon>Ascomycota</taxon>
        <taxon>Pezizomycotina</taxon>
        <taxon>Dothideomycetes</taxon>
        <taxon>Pleosporomycetidae</taxon>
        <taxon>Pleosporales</taxon>
        <taxon>Pleosporineae</taxon>
        <taxon>Pleosporaceae</taxon>
        <taxon>Alternaria</taxon>
        <taxon>Alternaria sect. Alternaria</taxon>
        <taxon>Alternaria alternata complex</taxon>
    </lineage>
</organism>
<dbReference type="KEGG" id="aalt:CC77DRAFT_947395"/>
<keyword evidence="3" id="KW-1185">Reference proteome</keyword>
<dbReference type="EMBL" id="KV441495">
    <property type="protein sequence ID" value="OAG15066.1"/>
    <property type="molecule type" value="Genomic_DNA"/>
</dbReference>
<dbReference type="VEuPathDB" id="FungiDB:CC77DRAFT_947395"/>
<reference evidence="2 3" key="1">
    <citation type="submission" date="2016-05" db="EMBL/GenBank/DDBJ databases">
        <title>Comparative analysis of secretome profiles of manganese(II)-oxidizing ascomycete fungi.</title>
        <authorList>
            <consortium name="DOE Joint Genome Institute"/>
            <person name="Zeiner C.A."/>
            <person name="Purvine S.O."/>
            <person name="Zink E.M."/>
            <person name="Wu S."/>
            <person name="Pasa-Tolic L."/>
            <person name="Chaput D.L."/>
            <person name="Haridas S."/>
            <person name="Grigoriev I.V."/>
            <person name="Santelli C.M."/>
            <person name="Hansel C.M."/>
        </authorList>
    </citation>
    <scope>NUCLEOTIDE SEQUENCE [LARGE SCALE GENOMIC DNA]</scope>
    <source>
        <strain evidence="2 3">SRC1lrK2f</strain>
    </source>
</reference>
<evidence type="ECO:0000256" key="1">
    <source>
        <dbReference type="SAM" id="MobiDB-lite"/>
    </source>
</evidence>
<dbReference type="AlphaFoldDB" id="A0A177D698"/>
<evidence type="ECO:0000313" key="2">
    <source>
        <dbReference type="EMBL" id="OAG15066.1"/>
    </source>
</evidence>
<dbReference type="GeneID" id="29120733"/>
<name>A0A177D698_ALTAL</name>
<sequence>MCIMKTYETRGRGVVDPPPRRGNFTSHPPAGVMRLPRDWQRTSVESFSDNGRYVEYRRSRSRPRAIEYIEEPRTRARSRARSVSRRRVSDVEIVRPGRTSYVDPRGSYVDERVTRRSVSRVRH</sequence>
<proteinExistence type="predicted"/>
<accession>A0A177D698</accession>
<dbReference type="OMA" id="MCIMRTY"/>
<gene>
    <name evidence="2" type="ORF">CC77DRAFT_947395</name>
</gene>